<dbReference type="PANTHER" id="PTHR12154:SF4">
    <property type="entry name" value="UDP-N-ACETYLGLUCOSAMINE TRANSFERASE SUBUNIT ALG14 HOMOLOG"/>
    <property type="match status" value="1"/>
</dbReference>
<accession>A0A1Y1Y0L8</accession>
<dbReference type="FunCoup" id="A0A1Y1Y0L8">
    <property type="interactions" value="221"/>
</dbReference>
<proteinExistence type="inferred from homology"/>
<keyword evidence="8" id="KW-1133">Transmembrane helix</keyword>
<evidence type="ECO:0000313" key="13">
    <source>
        <dbReference type="Proteomes" id="UP000193498"/>
    </source>
</evidence>
<evidence type="ECO:0000256" key="3">
    <source>
        <dbReference type="ARBA" id="ARBA00009731"/>
    </source>
</evidence>
<dbReference type="Pfam" id="PF08660">
    <property type="entry name" value="Alg14"/>
    <property type="match status" value="1"/>
</dbReference>
<dbReference type="GO" id="GO:0043541">
    <property type="term" value="C:UDP-N-acetylglucosamine transferase complex"/>
    <property type="evidence" value="ECO:0007669"/>
    <property type="project" value="TreeGrafter"/>
</dbReference>
<keyword evidence="13" id="KW-1185">Reference proteome</keyword>
<keyword evidence="7 11" id="KW-0256">Endoplasmic reticulum</keyword>
<evidence type="ECO:0000256" key="2">
    <source>
        <dbReference type="ARBA" id="ARBA00004590"/>
    </source>
</evidence>
<comment type="subunit">
    <text evidence="4 11">Heterodimer with ALG13 to form a functional enzyme.</text>
</comment>
<dbReference type="STRING" id="1314790.A0A1Y1Y0L8"/>
<keyword evidence="12" id="KW-0808">Transferase</keyword>
<evidence type="ECO:0000256" key="8">
    <source>
        <dbReference type="ARBA" id="ARBA00022989"/>
    </source>
</evidence>
<dbReference type="OrthoDB" id="17098at2759"/>
<dbReference type="EMBL" id="MCFE01000317">
    <property type="protein sequence ID" value="ORX91551.1"/>
    <property type="molecule type" value="Genomic_DNA"/>
</dbReference>
<feature type="non-terminal residue" evidence="12">
    <location>
        <position position="1"/>
    </location>
</feature>
<evidence type="ECO:0000256" key="1">
    <source>
        <dbReference type="ARBA" id="ARBA00004389"/>
    </source>
</evidence>
<dbReference type="Gene3D" id="3.40.50.2000">
    <property type="entry name" value="Glycogen Phosphorylase B"/>
    <property type="match status" value="1"/>
</dbReference>
<comment type="caution">
    <text evidence="12">The sequence shown here is derived from an EMBL/GenBank/DDBJ whole genome shotgun (WGS) entry which is preliminary data.</text>
</comment>
<sequence>GGHTTEMLQFVKGLELRKYTPRIYVCADSDALSEVKAKEFESTVKSLEGEEYRIYKIPRARQVGQSWLTTPVSVLKALVYSFSFVYSERPELVVCNGPGSCVPVCVLLYILKVLGIHHATIVYVESFARVNTLSLTGRILYPWVDRFLVQWPELQTSYPRAEYYGILI</sequence>
<comment type="subcellular location">
    <subcellularLocation>
        <location evidence="1 11">Endoplasmic reticulum membrane</location>
        <topology evidence="1 11">Single-pass membrane protein</topology>
    </subcellularLocation>
    <subcellularLocation>
        <location evidence="2">Nucleus membrane</location>
        <topology evidence="2">Single-pass membrane protein</topology>
    </subcellularLocation>
</comment>
<dbReference type="InParanoid" id="A0A1Y1Y0L8"/>
<evidence type="ECO:0000256" key="11">
    <source>
        <dbReference type="RuleBase" id="RU362127"/>
    </source>
</evidence>
<keyword evidence="6" id="KW-0812">Transmembrane</keyword>
<evidence type="ECO:0000256" key="7">
    <source>
        <dbReference type="ARBA" id="ARBA00022824"/>
    </source>
</evidence>
<keyword evidence="9" id="KW-0472">Membrane</keyword>
<dbReference type="AlphaFoldDB" id="A0A1Y1Y0L8"/>
<evidence type="ECO:0000256" key="4">
    <source>
        <dbReference type="ARBA" id="ARBA00011335"/>
    </source>
</evidence>
<evidence type="ECO:0000256" key="6">
    <source>
        <dbReference type="ARBA" id="ARBA00022692"/>
    </source>
</evidence>
<dbReference type="Proteomes" id="UP000193498">
    <property type="component" value="Unassembled WGS sequence"/>
</dbReference>
<dbReference type="GO" id="GO:0006488">
    <property type="term" value="P:dolichol-linked oligosaccharide biosynthetic process"/>
    <property type="evidence" value="ECO:0007669"/>
    <property type="project" value="InterPro"/>
</dbReference>
<comment type="function">
    <text evidence="11">Involved in protein N-glycosylation. Essential for the second step of the dolichol-linked oligosaccharide pathway. Anchors the catalytic subunit ALG13 to the ER.</text>
</comment>
<gene>
    <name evidence="11" type="primary">ALG14</name>
    <name evidence="12" type="ORF">K493DRAFT_227778</name>
</gene>
<dbReference type="PANTHER" id="PTHR12154">
    <property type="entry name" value="GLYCOSYL TRANSFERASE-RELATED"/>
    <property type="match status" value="1"/>
</dbReference>
<protein>
    <recommendedName>
        <fullName evidence="5 11">UDP-N-acetylglucosamine transferase subunit ALG14</fullName>
    </recommendedName>
    <alternativeName>
        <fullName evidence="10 11">Asparagine-linked glycosylation protein 14</fullName>
    </alternativeName>
</protein>
<evidence type="ECO:0000256" key="9">
    <source>
        <dbReference type="ARBA" id="ARBA00023136"/>
    </source>
</evidence>
<evidence type="ECO:0000313" key="12">
    <source>
        <dbReference type="EMBL" id="ORX91551.1"/>
    </source>
</evidence>
<evidence type="ECO:0000256" key="5">
    <source>
        <dbReference type="ARBA" id="ARBA00017467"/>
    </source>
</evidence>
<dbReference type="GO" id="GO:0031965">
    <property type="term" value="C:nuclear membrane"/>
    <property type="evidence" value="ECO:0007669"/>
    <property type="project" value="UniProtKB-SubCell"/>
</dbReference>
<organism evidence="12 13">
    <name type="scientific">Basidiobolus meristosporus CBS 931.73</name>
    <dbReference type="NCBI Taxonomy" id="1314790"/>
    <lineage>
        <taxon>Eukaryota</taxon>
        <taxon>Fungi</taxon>
        <taxon>Fungi incertae sedis</taxon>
        <taxon>Zoopagomycota</taxon>
        <taxon>Entomophthoromycotina</taxon>
        <taxon>Basidiobolomycetes</taxon>
        <taxon>Basidiobolales</taxon>
        <taxon>Basidiobolaceae</taxon>
        <taxon>Basidiobolus</taxon>
    </lineage>
</organism>
<comment type="similarity">
    <text evidence="3 11">Belongs to the ALG14 family.</text>
</comment>
<dbReference type="InterPro" id="IPR013969">
    <property type="entry name" value="Oligosacch_biosynth_Alg14"/>
</dbReference>
<dbReference type="GO" id="GO:0004577">
    <property type="term" value="F:N-acetylglucosaminyldiphosphodolichol N-acetylglucosaminyltransferase activity"/>
    <property type="evidence" value="ECO:0007669"/>
    <property type="project" value="TreeGrafter"/>
</dbReference>
<evidence type="ECO:0000256" key="10">
    <source>
        <dbReference type="ARBA" id="ARBA00032062"/>
    </source>
</evidence>
<name>A0A1Y1Y0L8_9FUNG</name>
<reference evidence="12 13" key="1">
    <citation type="submission" date="2016-07" db="EMBL/GenBank/DDBJ databases">
        <title>Pervasive Adenine N6-methylation of Active Genes in Fungi.</title>
        <authorList>
            <consortium name="DOE Joint Genome Institute"/>
            <person name="Mondo S.J."/>
            <person name="Dannebaum R.O."/>
            <person name="Kuo R.C."/>
            <person name="Labutti K."/>
            <person name="Haridas S."/>
            <person name="Kuo A."/>
            <person name="Salamov A."/>
            <person name="Ahrendt S.R."/>
            <person name="Lipzen A."/>
            <person name="Sullivan W."/>
            <person name="Andreopoulos W.B."/>
            <person name="Clum A."/>
            <person name="Lindquist E."/>
            <person name="Daum C."/>
            <person name="Ramamoorthy G.K."/>
            <person name="Gryganskyi A."/>
            <person name="Culley D."/>
            <person name="Magnuson J.K."/>
            <person name="James T.Y."/>
            <person name="O'Malley M.A."/>
            <person name="Stajich J.E."/>
            <person name="Spatafora J.W."/>
            <person name="Visel A."/>
            <person name="Grigoriev I.V."/>
        </authorList>
    </citation>
    <scope>NUCLEOTIDE SEQUENCE [LARGE SCALE GENOMIC DNA]</scope>
    <source>
        <strain evidence="12 13">CBS 931.73</strain>
    </source>
</reference>